<dbReference type="SUPFAM" id="SSF82708">
    <property type="entry name" value="R3H domain"/>
    <property type="match status" value="1"/>
</dbReference>
<evidence type="ECO:0000256" key="15">
    <source>
        <dbReference type="SAM" id="MobiDB-lite"/>
    </source>
</evidence>
<dbReference type="CDD" id="cd18044">
    <property type="entry name" value="DEXXQc_SMUBP2"/>
    <property type="match status" value="1"/>
</dbReference>
<dbReference type="InterPro" id="IPR047187">
    <property type="entry name" value="SF1_C_Upf1"/>
</dbReference>
<dbReference type="InterPro" id="IPR041677">
    <property type="entry name" value="DNA2/NAM7_AAA_11"/>
</dbReference>
<dbReference type="Pfam" id="PF13086">
    <property type="entry name" value="AAA_11"/>
    <property type="match status" value="1"/>
</dbReference>
<dbReference type="SMART" id="SM00393">
    <property type="entry name" value="R3H"/>
    <property type="match status" value="1"/>
</dbReference>
<evidence type="ECO:0000256" key="4">
    <source>
        <dbReference type="ARBA" id="ARBA00022490"/>
    </source>
</evidence>
<dbReference type="FunFam" id="3.40.50.300:FF:001146">
    <property type="entry name" value="DNA-binding protein SMUBP-2 isoform X1"/>
    <property type="match status" value="1"/>
</dbReference>
<feature type="region of interest" description="Disordered" evidence="15">
    <location>
        <begin position="662"/>
        <end position="715"/>
    </location>
</feature>
<dbReference type="EMBL" id="CACRXK020003379">
    <property type="protein sequence ID" value="CAB3998528.1"/>
    <property type="molecule type" value="Genomic_DNA"/>
</dbReference>
<evidence type="ECO:0000256" key="8">
    <source>
        <dbReference type="ARBA" id="ARBA00022801"/>
    </source>
</evidence>
<dbReference type="SUPFAM" id="SSF118310">
    <property type="entry name" value="AN1-like Zinc finger"/>
    <property type="match status" value="1"/>
</dbReference>
<evidence type="ECO:0000256" key="3">
    <source>
        <dbReference type="ARBA" id="ARBA00007913"/>
    </source>
</evidence>
<keyword evidence="10" id="KW-0862">Zinc</keyword>
<dbReference type="PANTHER" id="PTHR43788">
    <property type="entry name" value="DNA2/NAM7 HELICASE FAMILY MEMBER"/>
    <property type="match status" value="1"/>
</dbReference>
<dbReference type="InterPro" id="IPR035896">
    <property type="entry name" value="AN1-like_Znf"/>
</dbReference>
<comment type="similarity">
    <text evidence="3">Belongs to the DNA2/NAM7 helicase family.</text>
</comment>
<dbReference type="GO" id="GO:0003723">
    <property type="term" value="F:RNA binding"/>
    <property type="evidence" value="ECO:0007669"/>
    <property type="project" value="UniProtKB-KW"/>
</dbReference>
<dbReference type="SUPFAM" id="SSF52540">
    <property type="entry name" value="P-loop containing nucleoside triphosphate hydrolases"/>
    <property type="match status" value="1"/>
</dbReference>
<evidence type="ECO:0000256" key="6">
    <source>
        <dbReference type="ARBA" id="ARBA00022741"/>
    </source>
</evidence>
<dbReference type="SMART" id="SM00382">
    <property type="entry name" value="AAA"/>
    <property type="match status" value="1"/>
</dbReference>
<gene>
    <name evidence="16" type="ORF">PACLA_8A007021</name>
</gene>
<evidence type="ECO:0000256" key="11">
    <source>
        <dbReference type="ARBA" id="ARBA00022840"/>
    </source>
</evidence>
<reference evidence="16" key="1">
    <citation type="submission" date="2020-04" db="EMBL/GenBank/DDBJ databases">
        <authorList>
            <person name="Alioto T."/>
            <person name="Alioto T."/>
            <person name="Gomez Garrido J."/>
        </authorList>
    </citation>
    <scope>NUCLEOTIDE SEQUENCE</scope>
    <source>
        <strain evidence="16">A484AB</strain>
    </source>
</reference>
<protein>
    <submittedName>
        <fullName evidence="16">DNA-binding SMUBP-2</fullName>
    </submittedName>
</protein>
<dbReference type="PROSITE" id="PS51061">
    <property type="entry name" value="R3H"/>
    <property type="match status" value="1"/>
</dbReference>
<accession>A0A7D9I4Z4</accession>
<evidence type="ECO:0000256" key="10">
    <source>
        <dbReference type="ARBA" id="ARBA00022833"/>
    </source>
</evidence>
<evidence type="ECO:0000256" key="1">
    <source>
        <dbReference type="ARBA" id="ARBA00004123"/>
    </source>
</evidence>
<sequence>MADLNSFVEKTLELLNLERQAEINESRAFYENADNTTLENKGVCLRKLVVFGRKTGLYGRSLLTLGKSKGHSSKNLPLPAHCITAGDIVGLSYSSADNNVAELSSGIVTRVSETSVVVAFEEAFDLQSFDEDRLMRVTRLANDVTFKRMKRALETLCIPSSFCSSHLVSVLFGDTAIGAPLNLSSLAGNRDDGSVRQEVFYNANLNESQRDAVRFALSCRDVGIIHGPPGTGKTTTIVEVIVQAVKKYDLKILACAPSNIAVDNILERLVKYKIKAVRLGHPARVMEKIHSYSLDAILDSSHDTTIVKDVRRDIDLTLRKLQGSRNSGERSRLRTEIKTLRKELREREEKALKQILQNVQVILSTNVSASNDGPLKHLPRDHFDLVIIDEAAQSLEAACWIPLLWAPRCVLAGDHKQLPPTIMSRDAARRGLEETLMEKVIKMLGDKVVHMLTTQYRMHEIIMSWSSEQLYDGKLLADVSVAQHLLCHLPDVNDTELASLPLLMIDTASCDLYELQAQDEESKGNEGEADVVAAHIEGLVESGVKQQDIGVITPYNLQVELLRSRLSSKYPALEIKSVDGFQGREKEAIVISMVRSNTKREIGFLAENRRMNVAVTRARRHLTMVGDSSTVGHDPFLSSLVEYISAHGEVWSAEQYRSHISGDTTRIASRTSTKTSNEDKSKLKNSKQHKEKSNSNTEYVSKKKHERKLDSLKNSNNKPQFLFTLLDNEGQTDTTVDNTEKLEGQIKAFLYDPTRSELVFSTDLTSQERFTVHRLAEEFGLEHVSKGTGEERFIAVAKKRTSDEDPDIVETERATKKAEYNTEMIETEPSDNTNICQFCGKQIPGLNMSLHEIRCEQGRQRENNTLSGNVAISVGNSSGKKKVKKGRSAKKNENTGNLDGKNDTGDKNDEQSENMKKLDELLADFKRKDSQCALQDCKKSILTVGQKCEFCLKVYCLGHRFPEVHGCTQAAKEHARSATGATRQVSQKAAAKRGHLERKLESRIKDMQGNRRTKHKDGK</sequence>
<keyword evidence="9" id="KW-0347">Helicase</keyword>
<dbReference type="Gene3D" id="3.30.1370.50">
    <property type="entry name" value="R3H-like domain"/>
    <property type="match status" value="1"/>
</dbReference>
<dbReference type="Gene3D" id="3.40.50.300">
    <property type="entry name" value="P-loop containing nucleotide triphosphate hydrolases"/>
    <property type="match status" value="2"/>
</dbReference>
<dbReference type="Gene3D" id="4.10.1110.10">
    <property type="entry name" value="AN1-like Zinc finger"/>
    <property type="match status" value="1"/>
</dbReference>
<dbReference type="GO" id="GO:0005634">
    <property type="term" value="C:nucleus"/>
    <property type="evidence" value="ECO:0007669"/>
    <property type="project" value="UniProtKB-SubCell"/>
</dbReference>
<keyword evidence="11" id="KW-0067">ATP-binding</keyword>
<keyword evidence="4" id="KW-0963">Cytoplasm</keyword>
<dbReference type="GO" id="GO:0003677">
    <property type="term" value="F:DNA binding"/>
    <property type="evidence" value="ECO:0007669"/>
    <property type="project" value="UniProtKB-KW"/>
</dbReference>
<dbReference type="InterPro" id="IPR004483">
    <property type="entry name" value="SMUBP-2/Hcs1-like"/>
</dbReference>
<dbReference type="GO" id="GO:0043139">
    <property type="term" value="F:5'-3' DNA helicase activity"/>
    <property type="evidence" value="ECO:0007669"/>
    <property type="project" value="TreeGrafter"/>
</dbReference>
<evidence type="ECO:0000256" key="14">
    <source>
        <dbReference type="ARBA" id="ARBA00048432"/>
    </source>
</evidence>
<dbReference type="InterPro" id="IPR036867">
    <property type="entry name" value="R3H_dom_sf"/>
</dbReference>
<feature type="compositionally biased region" description="Polar residues" evidence="15">
    <location>
        <begin position="662"/>
        <end position="675"/>
    </location>
</feature>
<keyword evidence="17" id="KW-1185">Reference proteome</keyword>
<dbReference type="FunFam" id="3.30.1370.50:FF:000002">
    <property type="entry name" value="Immunoglobulin mu DNA-binding protein 2"/>
    <property type="match status" value="1"/>
</dbReference>
<dbReference type="CDD" id="cd18808">
    <property type="entry name" value="SF1_C_Upf1"/>
    <property type="match status" value="1"/>
</dbReference>
<dbReference type="InterPro" id="IPR014001">
    <property type="entry name" value="Helicase_ATP-bd"/>
</dbReference>
<dbReference type="InterPro" id="IPR048761">
    <property type="entry name" value="SMUBP-2_HCS1_1B"/>
</dbReference>
<name>A0A7D9I4Z4_PARCT</name>
<feature type="region of interest" description="Disordered" evidence="15">
    <location>
        <begin position="976"/>
        <end position="1019"/>
    </location>
</feature>
<dbReference type="InterPro" id="IPR001374">
    <property type="entry name" value="R3H_dom"/>
</dbReference>
<dbReference type="AlphaFoldDB" id="A0A7D9I4Z4"/>
<dbReference type="Pfam" id="PF01428">
    <property type="entry name" value="zf-AN1"/>
    <property type="match status" value="1"/>
</dbReference>
<organism evidence="16 17">
    <name type="scientific">Paramuricea clavata</name>
    <name type="common">Red gorgonian</name>
    <name type="synonym">Violescent sea-whip</name>
    <dbReference type="NCBI Taxonomy" id="317549"/>
    <lineage>
        <taxon>Eukaryota</taxon>
        <taxon>Metazoa</taxon>
        <taxon>Cnidaria</taxon>
        <taxon>Anthozoa</taxon>
        <taxon>Octocorallia</taxon>
        <taxon>Malacalcyonacea</taxon>
        <taxon>Plexauridae</taxon>
        <taxon>Paramuricea</taxon>
    </lineage>
</organism>
<comment type="subcellular location">
    <subcellularLocation>
        <location evidence="2">Cytoplasm</location>
    </subcellularLocation>
    <subcellularLocation>
        <location evidence="1">Nucleus</location>
    </subcellularLocation>
</comment>
<dbReference type="InterPro" id="IPR003593">
    <property type="entry name" value="AAA+_ATPase"/>
</dbReference>
<dbReference type="Pfam" id="PF21138">
    <property type="entry name" value="SMUBP-2_HCS1_1B"/>
    <property type="match status" value="1"/>
</dbReference>
<keyword evidence="8" id="KW-0378">Hydrolase</keyword>
<dbReference type="OrthoDB" id="6513042at2759"/>
<evidence type="ECO:0000256" key="13">
    <source>
        <dbReference type="ARBA" id="ARBA00023242"/>
    </source>
</evidence>
<dbReference type="GO" id="GO:0005737">
    <property type="term" value="C:cytoplasm"/>
    <property type="evidence" value="ECO:0007669"/>
    <property type="project" value="UniProtKB-SubCell"/>
</dbReference>
<dbReference type="SMART" id="SM00487">
    <property type="entry name" value="DEXDc"/>
    <property type="match status" value="1"/>
</dbReference>
<feature type="compositionally biased region" description="Basic and acidic residues" evidence="15">
    <location>
        <begin position="997"/>
        <end position="1009"/>
    </location>
</feature>
<dbReference type="InterPro" id="IPR050534">
    <property type="entry name" value="Coronavir_polyprotein_1ab"/>
</dbReference>
<evidence type="ECO:0000256" key="7">
    <source>
        <dbReference type="ARBA" id="ARBA00022771"/>
    </source>
</evidence>
<dbReference type="Gene3D" id="2.40.30.270">
    <property type="match status" value="1"/>
</dbReference>
<keyword evidence="7" id="KW-0863">Zinc-finger</keyword>
<comment type="catalytic activity">
    <reaction evidence="14">
        <text>ATP + H2O = ADP + phosphate + H(+)</text>
        <dbReference type="Rhea" id="RHEA:13065"/>
        <dbReference type="ChEBI" id="CHEBI:15377"/>
        <dbReference type="ChEBI" id="CHEBI:15378"/>
        <dbReference type="ChEBI" id="CHEBI:30616"/>
        <dbReference type="ChEBI" id="CHEBI:43474"/>
        <dbReference type="ChEBI" id="CHEBI:456216"/>
        <dbReference type="EC" id="3.6.4.12"/>
    </reaction>
    <physiologicalReaction direction="left-to-right" evidence="14">
        <dbReference type="Rhea" id="RHEA:13066"/>
    </physiologicalReaction>
</comment>
<comment type="caution">
    <text evidence="16">The sequence shown here is derived from an EMBL/GenBank/DDBJ whole genome shotgun (WGS) entry which is preliminary data.</text>
</comment>
<feature type="compositionally biased region" description="Basic and acidic residues" evidence="15">
    <location>
        <begin position="900"/>
        <end position="913"/>
    </location>
</feature>
<dbReference type="InterPro" id="IPR041679">
    <property type="entry name" value="DNA2/NAM7-like_C"/>
</dbReference>
<dbReference type="NCBIfam" id="TIGR00376">
    <property type="entry name" value="IGHMBP2 family helicase"/>
    <property type="match status" value="1"/>
</dbReference>
<dbReference type="Proteomes" id="UP001152795">
    <property type="component" value="Unassembled WGS sequence"/>
</dbReference>
<dbReference type="PROSITE" id="PS51039">
    <property type="entry name" value="ZF_AN1"/>
    <property type="match status" value="1"/>
</dbReference>
<dbReference type="GO" id="GO:0008270">
    <property type="term" value="F:zinc ion binding"/>
    <property type="evidence" value="ECO:0007669"/>
    <property type="project" value="UniProtKB-KW"/>
</dbReference>
<keyword evidence="13" id="KW-0539">Nucleus</keyword>
<evidence type="ECO:0000256" key="2">
    <source>
        <dbReference type="ARBA" id="ARBA00004496"/>
    </source>
</evidence>
<dbReference type="InterPro" id="IPR000058">
    <property type="entry name" value="Znf_AN1"/>
</dbReference>
<keyword evidence="5" id="KW-0479">Metal-binding</keyword>
<dbReference type="InterPro" id="IPR027417">
    <property type="entry name" value="P-loop_NTPase"/>
</dbReference>
<dbReference type="PANTHER" id="PTHR43788:SF8">
    <property type="entry name" value="DNA-BINDING PROTEIN SMUBP-2"/>
    <property type="match status" value="1"/>
</dbReference>
<evidence type="ECO:0000313" key="17">
    <source>
        <dbReference type="Proteomes" id="UP001152795"/>
    </source>
</evidence>
<evidence type="ECO:0000256" key="12">
    <source>
        <dbReference type="ARBA" id="ARBA00022884"/>
    </source>
</evidence>
<evidence type="ECO:0000313" key="16">
    <source>
        <dbReference type="EMBL" id="CAB3998528.1"/>
    </source>
</evidence>
<dbReference type="SMART" id="SM00154">
    <property type="entry name" value="ZnF_AN1"/>
    <property type="match status" value="1"/>
</dbReference>
<feature type="region of interest" description="Disordered" evidence="15">
    <location>
        <begin position="866"/>
        <end position="913"/>
    </location>
</feature>
<dbReference type="GO" id="GO:0016787">
    <property type="term" value="F:hydrolase activity"/>
    <property type="evidence" value="ECO:0007669"/>
    <property type="project" value="UniProtKB-KW"/>
</dbReference>
<dbReference type="Pfam" id="PF13087">
    <property type="entry name" value="AAA_12"/>
    <property type="match status" value="1"/>
</dbReference>
<feature type="compositionally biased region" description="Basic residues" evidence="15">
    <location>
        <begin position="879"/>
        <end position="889"/>
    </location>
</feature>
<evidence type="ECO:0000256" key="5">
    <source>
        <dbReference type="ARBA" id="ARBA00022723"/>
    </source>
</evidence>
<dbReference type="GO" id="GO:0005524">
    <property type="term" value="F:ATP binding"/>
    <property type="evidence" value="ECO:0007669"/>
    <property type="project" value="UniProtKB-KW"/>
</dbReference>
<proteinExistence type="inferred from homology"/>
<keyword evidence="6" id="KW-0547">Nucleotide-binding</keyword>
<evidence type="ECO:0000256" key="9">
    <source>
        <dbReference type="ARBA" id="ARBA00022806"/>
    </source>
</evidence>
<keyword evidence="12" id="KW-0694">RNA-binding</keyword>
<dbReference type="Pfam" id="PF01424">
    <property type="entry name" value="R3H"/>
    <property type="match status" value="1"/>
</dbReference>
<keyword evidence="16" id="KW-0238">DNA-binding</keyword>